<feature type="transmembrane region" description="Helical" evidence="1">
    <location>
        <begin position="137"/>
        <end position="158"/>
    </location>
</feature>
<name>A0A3Q8X6B8_9BACL</name>
<evidence type="ECO:0000313" key="2">
    <source>
        <dbReference type="EMBL" id="AZN41511.1"/>
    </source>
</evidence>
<feature type="transmembrane region" description="Helical" evidence="1">
    <location>
        <begin position="202"/>
        <end position="224"/>
    </location>
</feature>
<protein>
    <submittedName>
        <fullName evidence="2">Uncharacterized protein</fullName>
    </submittedName>
</protein>
<sequence length="229" mass="25222">MHPVQGVVKMYMREKMGWILLPWIILGSSFFINLLIAALIPMDDKITTGGLASIFVYMGVIGILSMSQTFPFALGLSVRRKDFFAGTMLMALLICLCTSIVLYLLSYIEGFGLVGWGVELYFFHLPYLSAGNAAEQIFVSFSIMTSIFVTGFTIGCVFRRFGKAGMTIFSIGGIAAVTLFSYLASYLGWWVSIVNYLADQTAVQLACVLLPISVCLGFIAYLLLRRATV</sequence>
<dbReference type="EMBL" id="CP034437">
    <property type="protein sequence ID" value="AZN41511.1"/>
    <property type="molecule type" value="Genomic_DNA"/>
</dbReference>
<keyword evidence="1" id="KW-1133">Transmembrane helix</keyword>
<gene>
    <name evidence="2" type="ORF">EJC50_18890</name>
</gene>
<feature type="transmembrane region" description="Helical" evidence="1">
    <location>
        <begin position="20"/>
        <end position="42"/>
    </location>
</feature>
<keyword evidence="1" id="KW-0472">Membrane</keyword>
<accession>A0A3Q8X6B8</accession>
<dbReference type="RefSeq" id="WP_126017218.1">
    <property type="nucleotide sequence ID" value="NZ_CP034437.1"/>
</dbReference>
<organism evidence="2 3">
    <name type="scientific">Paenibacillus albus</name>
    <dbReference type="NCBI Taxonomy" id="2495582"/>
    <lineage>
        <taxon>Bacteria</taxon>
        <taxon>Bacillati</taxon>
        <taxon>Bacillota</taxon>
        <taxon>Bacilli</taxon>
        <taxon>Bacillales</taxon>
        <taxon>Paenibacillaceae</taxon>
        <taxon>Paenibacillus</taxon>
    </lineage>
</organism>
<feature type="transmembrane region" description="Helical" evidence="1">
    <location>
        <begin position="165"/>
        <end position="190"/>
    </location>
</feature>
<dbReference type="KEGG" id="palb:EJC50_18890"/>
<proteinExistence type="predicted"/>
<keyword evidence="3" id="KW-1185">Reference proteome</keyword>
<feature type="transmembrane region" description="Helical" evidence="1">
    <location>
        <begin position="54"/>
        <end position="76"/>
    </location>
</feature>
<reference evidence="3" key="1">
    <citation type="submission" date="2018-12" db="EMBL/GenBank/DDBJ databases">
        <title>Genome sequence of Peanibacillus sp.</title>
        <authorList>
            <person name="Subramani G."/>
            <person name="Srinivasan S."/>
            <person name="Kim M.K."/>
        </authorList>
    </citation>
    <scope>NUCLEOTIDE SEQUENCE [LARGE SCALE GENOMIC DNA]</scope>
    <source>
        <strain evidence="3">18JY67-1</strain>
    </source>
</reference>
<feature type="transmembrane region" description="Helical" evidence="1">
    <location>
        <begin position="83"/>
        <end position="105"/>
    </location>
</feature>
<evidence type="ECO:0000256" key="1">
    <source>
        <dbReference type="SAM" id="Phobius"/>
    </source>
</evidence>
<keyword evidence="1" id="KW-0812">Transmembrane</keyword>
<dbReference type="AlphaFoldDB" id="A0A3Q8X6B8"/>
<dbReference type="OrthoDB" id="2663350at2"/>
<evidence type="ECO:0000313" key="3">
    <source>
        <dbReference type="Proteomes" id="UP000272528"/>
    </source>
</evidence>
<dbReference type="Proteomes" id="UP000272528">
    <property type="component" value="Chromosome"/>
</dbReference>